<dbReference type="AlphaFoldDB" id="L1IX83"/>
<sequence>MRRQKWGSILHKCLLRLAASRAWSTSSAPSRLLLAVGLRCEEQWKYRMALRREAVTEHIPQSLRRTRLFLSDGLMHFEDVERYQEGTNMYAVLEKKSWELRIGEEELETAESKLRVLFEYEESLTRGEEEDWEKRERWPRLASPTLLSPKTYQKRDKDVIGLHEDIKWLVRRHQAVGTKTSSGWYEDIKRLVRRYQAVGTKISSGWYEDIKRLVRRHHGTEPSGWYDSEDIKWLEANDRWVEGERPWRKAMGEVGEDRRDENANGGRKEEVSRRAVRLSVRVEQKQEEEEEEGEAQNANESSPISPWKLRWNAAIRSLERRASRVRSVKQLSHKTRCTPERQDGAEVVAGVAQAGVHAETSPPRSSSAPPSKEAERKDELREKKKKKPRTKSISPRKTKNRAELLSSREKGKQYHSKAEKQKHLKALTSPLGAAEHCLGRARLSRPMRTRRADAYL</sequence>
<keyword evidence="5" id="KW-1185">Reference proteome</keyword>
<proteinExistence type="predicted"/>
<feature type="compositionally biased region" description="Basic residues" evidence="1">
    <location>
        <begin position="383"/>
        <end position="399"/>
    </location>
</feature>
<dbReference type="GeneID" id="19047059"/>
<feature type="compositionally biased region" description="Basic and acidic residues" evidence="1">
    <location>
        <begin position="400"/>
        <end position="421"/>
    </location>
</feature>
<evidence type="ECO:0000313" key="3">
    <source>
        <dbReference type="EMBL" id="EKX40494.1"/>
    </source>
</evidence>
<dbReference type="KEGG" id="gtt:GUITHDRAFT_142790"/>
<dbReference type="PaxDb" id="55529-EKX40494"/>
<dbReference type="EMBL" id="JH993031">
    <property type="protein sequence ID" value="EKX40494.1"/>
    <property type="molecule type" value="Genomic_DNA"/>
</dbReference>
<evidence type="ECO:0000256" key="1">
    <source>
        <dbReference type="SAM" id="MobiDB-lite"/>
    </source>
</evidence>
<evidence type="ECO:0008006" key="6">
    <source>
        <dbReference type="Google" id="ProtNLM"/>
    </source>
</evidence>
<dbReference type="HOGENOM" id="CLU_600585_0_0_1"/>
<organism evidence="3">
    <name type="scientific">Guillardia theta (strain CCMP2712)</name>
    <name type="common">Cryptophyte</name>
    <dbReference type="NCBI Taxonomy" id="905079"/>
    <lineage>
        <taxon>Eukaryota</taxon>
        <taxon>Cryptophyceae</taxon>
        <taxon>Pyrenomonadales</taxon>
        <taxon>Geminigeraceae</taxon>
        <taxon>Guillardia</taxon>
    </lineage>
</organism>
<feature type="compositionally biased region" description="Basic and acidic residues" evidence="1">
    <location>
        <begin position="252"/>
        <end position="273"/>
    </location>
</feature>
<dbReference type="EnsemblProtists" id="EKX40494">
    <property type="protein sequence ID" value="EKX40494"/>
    <property type="gene ID" value="GUITHDRAFT_142790"/>
</dbReference>
<protein>
    <recommendedName>
        <fullName evidence="6">Helicase-associated domain-containing protein</fullName>
    </recommendedName>
</protein>
<evidence type="ECO:0000313" key="5">
    <source>
        <dbReference type="Proteomes" id="UP000011087"/>
    </source>
</evidence>
<reference evidence="3 5" key="1">
    <citation type="journal article" date="2012" name="Nature">
        <title>Algal genomes reveal evolutionary mosaicism and the fate of nucleomorphs.</title>
        <authorList>
            <consortium name="DOE Joint Genome Institute"/>
            <person name="Curtis B.A."/>
            <person name="Tanifuji G."/>
            <person name="Burki F."/>
            <person name="Gruber A."/>
            <person name="Irimia M."/>
            <person name="Maruyama S."/>
            <person name="Arias M.C."/>
            <person name="Ball S.G."/>
            <person name="Gile G.H."/>
            <person name="Hirakawa Y."/>
            <person name="Hopkins J.F."/>
            <person name="Kuo A."/>
            <person name="Rensing S.A."/>
            <person name="Schmutz J."/>
            <person name="Symeonidi A."/>
            <person name="Elias M."/>
            <person name="Eveleigh R.J."/>
            <person name="Herman E.K."/>
            <person name="Klute M.J."/>
            <person name="Nakayama T."/>
            <person name="Obornik M."/>
            <person name="Reyes-Prieto A."/>
            <person name="Armbrust E.V."/>
            <person name="Aves S.J."/>
            <person name="Beiko R.G."/>
            <person name="Coutinho P."/>
            <person name="Dacks J.B."/>
            <person name="Durnford D.G."/>
            <person name="Fast N.M."/>
            <person name="Green B.R."/>
            <person name="Grisdale C.J."/>
            <person name="Hempel F."/>
            <person name="Henrissat B."/>
            <person name="Hoppner M.P."/>
            <person name="Ishida K."/>
            <person name="Kim E."/>
            <person name="Koreny L."/>
            <person name="Kroth P.G."/>
            <person name="Liu Y."/>
            <person name="Malik S.B."/>
            <person name="Maier U.G."/>
            <person name="McRose D."/>
            <person name="Mock T."/>
            <person name="Neilson J.A."/>
            <person name="Onodera N.T."/>
            <person name="Poole A.M."/>
            <person name="Pritham E.J."/>
            <person name="Richards T.A."/>
            <person name="Rocap G."/>
            <person name="Roy S.W."/>
            <person name="Sarai C."/>
            <person name="Schaack S."/>
            <person name="Shirato S."/>
            <person name="Slamovits C.H."/>
            <person name="Spencer D.F."/>
            <person name="Suzuki S."/>
            <person name="Worden A.Z."/>
            <person name="Zauner S."/>
            <person name="Barry K."/>
            <person name="Bell C."/>
            <person name="Bharti A.K."/>
            <person name="Crow J.A."/>
            <person name="Grimwood J."/>
            <person name="Kramer R."/>
            <person name="Lindquist E."/>
            <person name="Lucas S."/>
            <person name="Salamov A."/>
            <person name="McFadden G.I."/>
            <person name="Lane C.E."/>
            <person name="Keeling P.J."/>
            <person name="Gray M.W."/>
            <person name="Grigoriev I.V."/>
            <person name="Archibald J.M."/>
        </authorList>
    </citation>
    <scope>NUCLEOTIDE SEQUENCE</scope>
    <source>
        <strain evidence="3 5">CCMP2712</strain>
    </source>
</reference>
<dbReference type="Proteomes" id="UP000011087">
    <property type="component" value="Unassembled WGS sequence"/>
</dbReference>
<keyword evidence="2" id="KW-0732">Signal</keyword>
<accession>L1IX83</accession>
<evidence type="ECO:0000313" key="4">
    <source>
        <dbReference type="EnsemblProtists" id="EKX40494"/>
    </source>
</evidence>
<feature type="region of interest" description="Disordered" evidence="1">
    <location>
        <begin position="252"/>
        <end position="304"/>
    </location>
</feature>
<evidence type="ECO:0000256" key="2">
    <source>
        <dbReference type="SAM" id="SignalP"/>
    </source>
</evidence>
<feature type="chain" id="PRO_5008770653" description="Helicase-associated domain-containing protein" evidence="2">
    <location>
        <begin position="23"/>
        <end position="456"/>
    </location>
</feature>
<feature type="compositionally biased region" description="Basic residues" evidence="1">
    <location>
        <begin position="323"/>
        <end position="336"/>
    </location>
</feature>
<reference evidence="4" key="3">
    <citation type="submission" date="2015-06" db="UniProtKB">
        <authorList>
            <consortium name="EnsemblProtists"/>
        </authorList>
    </citation>
    <scope>IDENTIFICATION</scope>
</reference>
<name>L1IX83_GUITC</name>
<feature type="compositionally biased region" description="Low complexity" evidence="1">
    <location>
        <begin position="345"/>
        <end position="371"/>
    </location>
</feature>
<dbReference type="RefSeq" id="XP_005827474.1">
    <property type="nucleotide sequence ID" value="XM_005827417.1"/>
</dbReference>
<gene>
    <name evidence="3" type="ORF">GUITHDRAFT_142790</name>
</gene>
<feature type="region of interest" description="Disordered" evidence="1">
    <location>
        <begin position="321"/>
        <end position="432"/>
    </location>
</feature>
<feature type="compositionally biased region" description="Basic and acidic residues" evidence="1">
    <location>
        <begin position="372"/>
        <end position="382"/>
    </location>
</feature>
<reference evidence="5" key="2">
    <citation type="submission" date="2012-11" db="EMBL/GenBank/DDBJ databases">
        <authorList>
            <person name="Kuo A."/>
            <person name="Curtis B.A."/>
            <person name="Tanifuji G."/>
            <person name="Burki F."/>
            <person name="Gruber A."/>
            <person name="Irimia M."/>
            <person name="Maruyama S."/>
            <person name="Arias M.C."/>
            <person name="Ball S.G."/>
            <person name="Gile G.H."/>
            <person name="Hirakawa Y."/>
            <person name="Hopkins J.F."/>
            <person name="Rensing S.A."/>
            <person name="Schmutz J."/>
            <person name="Symeonidi A."/>
            <person name="Elias M."/>
            <person name="Eveleigh R.J."/>
            <person name="Herman E.K."/>
            <person name="Klute M.J."/>
            <person name="Nakayama T."/>
            <person name="Obornik M."/>
            <person name="Reyes-Prieto A."/>
            <person name="Armbrust E.V."/>
            <person name="Aves S.J."/>
            <person name="Beiko R.G."/>
            <person name="Coutinho P."/>
            <person name="Dacks J.B."/>
            <person name="Durnford D.G."/>
            <person name="Fast N.M."/>
            <person name="Green B.R."/>
            <person name="Grisdale C."/>
            <person name="Hempe F."/>
            <person name="Henrissat B."/>
            <person name="Hoppner M.P."/>
            <person name="Ishida K.-I."/>
            <person name="Kim E."/>
            <person name="Koreny L."/>
            <person name="Kroth P.G."/>
            <person name="Liu Y."/>
            <person name="Malik S.-B."/>
            <person name="Maier U.G."/>
            <person name="McRose D."/>
            <person name="Mock T."/>
            <person name="Neilson J.A."/>
            <person name="Onodera N.T."/>
            <person name="Poole A.M."/>
            <person name="Pritham E.J."/>
            <person name="Richards T.A."/>
            <person name="Rocap G."/>
            <person name="Roy S.W."/>
            <person name="Sarai C."/>
            <person name="Schaack S."/>
            <person name="Shirato S."/>
            <person name="Slamovits C.H."/>
            <person name="Spencer D.F."/>
            <person name="Suzuki S."/>
            <person name="Worden A.Z."/>
            <person name="Zauner S."/>
            <person name="Barry K."/>
            <person name="Bell C."/>
            <person name="Bharti A.K."/>
            <person name="Crow J.A."/>
            <person name="Grimwood J."/>
            <person name="Kramer R."/>
            <person name="Lindquist E."/>
            <person name="Lucas S."/>
            <person name="Salamov A."/>
            <person name="McFadden G.I."/>
            <person name="Lane C.E."/>
            <person name="Keeling P.J."/>
            <person name="Gray M.W."/>
            <person name="Grigoriev I.V."/>
            <person name="Archibald J.M."/>
        </authorList>
    </citation>
    <scope>NUCLEOTIDE SEQUENCE</scope>
    <source>
        <strain evidence="5">CCMP2712</strain>
    </source>
</reference>
<feature type="signal peptide" evidence="2">
    <location>
        <begin position="1"/>
        <end position="22"/>
    </location>
</feature>